<evidence type="ECO:0000313" key="2">
    <source>
        <dbReference type="Proteomes" id="UP001190700"/>
    </source>
</evidence>
<accession>A0AAE0FE73</accession>
<proteinExistence type="predicted"/>
<organism evidence="1 2">
    <name type="scientific">Cymbomonas tetramitiformis</name>
    <dbReference type="NCBI Taxonomy" id="36881"/>
    <lineage>
        <taxon>Eukaryota</taxon>
        <taxon>Viridiplantae</taxon>
        <taxon>Chlorophyta</taxon>
        <taxon>Pyramimonadophyceae</taxon>
        <taxon>Pyramimonadales</taxon>
        <taxon>Pyramimonadaceae</taxon>
        <taxon>Cymbomonas</taxon>
    </lineage>
</organism>
<keyword evidence="2" id="KW-1185">Reference proteome</keyword>
<dbReference type="AlphaFoldDB" id="A0AAE0FE73"/>
<sequence>MAGNEGCPHTPLFSGKGVENSVFAARFQRAIDDDNSEEFDALFILAGGKPDIVADLSACSLCEDDGERLVSAIDRRVHRHCEECRQRVKDALHINTFTARNDMSLPVVPAATRPSTAASVELRGGVDGSARLHPFMPQPVTRTFADFIGGTGFTVGTSDSEPHANMNMISAVAQPAHSDGYATTQH</sequence>
<dbReference type="EMBL" id="LGRX02019738">
    <property type="protein sequence ID" value="KAK3258191.1"/>
    <property type="molecule type" value="Genomic_DNA"/>
</dbReference>
<name>A0AAE0FE73_9CHLO</name>
<reference evidence="1 2" key="1">
    <citation type="journal article" date="2015" name="Genome Biol. Evol.">
        <title>Comparative Genomics of a Bacterivorous Green Alga Reveals Evolutionary Causalities and Consequences of Phago-Mixotrophic Mode of Nutrition.</title>
        <authorList>
            <person name="Burns J.A."/>
            <person name="Paasch A."/>
            <person name="Narechania A."/>
            <person name="Kim E."/>
        </authorList>
    </citation>
    <scope>NUCLEOTIDE SEQUENCE [LARGE SCALE GENOMIC DNA]</scope>
    <source>
        <strain evidence="1 2">PLY_AMNH</strain>
    </source>
</reference>
<gene>
    <name evidence="1" type="ORF">CYMTET_32752</name>
</gene>
<comment type="caution">
    <text evidence="1">The sequence shown here is derived from an EMBL/GenBank/DDBJ whole genome shotgun (WGS) entry which is preliminary data.</text>
</comment>
<protein>
    <submittedName>
        <fullName evidence="1">Uncharacterized protein</fullName>
    </submittedName>
</protein>
<evidence type="ECO:0000313" key="1">
    <source>
        <dbReference type="EMBL" id="KAK3258191.1"/>
    </source>
</evidence>
<dbReference type="Proteomes" id="UP001190700">
    <property type="component" value="Unassembled WGS sequence"/>
</dbReference>